<gene>
    <name evidence="1" type="ORF">Agabi119p4_4181</name>
</gene>
<sequence>MLDRLSTLENVDVHHLNIILWFYSLMDPSRSRMYRLYVSELRILKATWRKSRHEYAVAIVKDTEDIGPDSQTLYLMLERSRVPRDRSSEQTDIPIKQRRSWLRQCTQKRMTSKQTNDAAWSRAKTPASLFTPSVHDSRGPTKDPVRVLTNPWVHKEDEVVAVLQLPPPSSPCDSTDNQTFDQKFPFDDSIESLTTLDPNHVPATSHRESNLQQRPLYLFELIILACTLKQAKPEYQILTSNCFWYCAMIFHLIRLRHGLSVHTSRESVPVELQKSRYTLPSISRFINALPMNANHKKTGSESWGWETGRMKNKSATMEGNLGPEYSPTLSPSHLSASADGSSWYAPKLGTWYGIRVLRTPTNRVLRKWLAKMEEAIDWFHSDDLLMHYGHNLGAPTCAVGDDEWDGFYEDSSTFMQSDEDLLSLAGSEVAENWSRNTSLSSLGIGRFDTTLLEANEIVGDDFLDDIWA</sequence>
<evidence type="ECO:0000313" key="2">
    <source>
        <dbReference type="Proteomes" id="UP000629468"/>
    </source>
</evidence>
<proteinExistence type="predicted"/>
<dbReference type="EMBL" id="JABXXO010000006">
    <property type="protein sequence ID" value="KAF7775788.1"/>
    <property type="molecule type" value="Genomic_DNA"/>
</dbReference>
<comment type="caution">
    <text evidence="1">The sequence shown here is derived from an EMBL/GenBank/DDBJ whole genome shotgun (WGS) entry which is preliminary data.</text>
</comment>
<protein>
    <submittedName>
        <fullName evidence="1">Uncharacterized protein</fullName>
    </submittedName>
</protein>
<dbReference type="AlphaFoldDB" id="A0A8H7KH56"/>
<accession>A0A8H7KH56</accession>
<reference evidence="1 2" key="1">
    <citation type="journal article" name="Sci. Rep.">
        <title>Telomere-to-telomere assembled and centromere annotated genomes of the two main subspecies of the button mushroom Agaricus bisporus reveal especially polymorphic chromosome ends.</title>
        <authorList>
            <person name="Sonnenberg A.S.M."/>
            <person name="Sedaghat-Telgerd N."/>
            <person name="Lavrijssen B."/>
            <person name="Ohm R.A."/>
            <person name="Hendrickx P.M."/>
            <person name="Scholtmeijer K."/>
            <person name="Baars J.J.P."/>
            <person name="van Peer A."/>
        </authorList>
    </citation>
    <scope>NUCLEOTIDE SEQUENCE [LARGE SCALE GENOMIC DNA]</scope>
    <source>
        <strain evidence="1 2">H119_p4</strain>
    </source>
</reference>
<dbReference type="Proteomes" id="UP000629468">
    <property type="component" value="Unassembled WGS sequence"/>
</dbReference>
<organism evidence="1 2">
    <name type="scientific">Agaricus bisporus var. burnettii</name>
    <dbReference type="NCBI Taxonomy" id="192524"/>
    <lineage>
        <taxon>Eukaryota</taxon>
        <taxon>Fungi</taxon>
        <taxon>Dikarya</taxon>
        <taxon>Basidiomycota</taxon>
        <taxon>Agaricomycotina</taxon>
        <taxon>Agaricomycetes</taxon>
        <taxon>Agaricomycetidae</taxon>
        <taxon>Agaricales</taxon>
        <taxon>Agaricineae</taxon>
        <taxon>Agaricaceae</taxon>
        <taxon>Agaricus</taxon>
    </lineage>
</organism>
<evidence type="ECO:0000313" key="1">
    <source>
        <dbReference type="EMBL" id="KAF7775788.1"/>
    </source>
</evidence>
<name>A0A8H7KH56_AGABI</name>